<protein>
    <submittedName>
        <fullName evidence="2">Uncharacterized protein</fullName>
    </submittedName>
</protein>
<dbReference type="AlphaFoldDB" id="A0A1G7GFW2"/>
<keyword evidence="1" id="KW-0812">Transmembrane</keyword>
<gene>
    <name evidence="2" type="ORF">SAMN05216464_110123</name>
</gene>
<dbReference type="STRING" id="1391627.SAMN05216464_110123"/>
<dbReference type="Proteomes" id="UP000199072">
    <property type="component" value="Unassembled WGS sequence"/>
</dbReference>
<proteinExistence type="predicted"/>
<evidence type="ECO:0000313" key="2">
    <source>
        <dbReference type="EMBL" id="SDE86953.1"/>
    </source>
</evidence>
<keyword evidence="1" id="KW-1133">Transmembrane helix</keyword>
<reference evidence="2 3" key="1">
    <citation type="submission" date="2016-10" db="EMBL/GenBank/DDBJ databases">
        <authorList>
            <person name="de Groot N.N."/>
        </authorList>
    </citation>
    <scope>NUCLEOTIDE SEQUENCE [LARGE SCALE GENOMIC DNA]</scope>
    <source>
        <strain evidence="2 3">47C3B</strain>
    </source>
</reference>
<dbReference type="EMBL" id="FNAI01000010">
    <property type="protein sequence ID" value="SDE86953.1"/>
    <property type="molecule type" value="Genomic_DNA"/>
</dbReference>
<keyword evidence="3" id="KW-1185">Reference proteome</keyword>
<keyword evidence="1" id="KW-0472">Membrane</keyword>
<feature type="transmembrane region" description="Helical" evidence="1">
    <location>
        <begin position="55"/>
        <end position="75"/>
    </location>
</feature>
<accession>A0A1G7GFW2</accession>
<evidence type="ECO:0000256" key="1">
    <source>
        <dbReference type="SAM" id="Phobius"/>
    </source>
</evidence>
<dbReference type="OrthoDB" id="798218at2"/>
<dbReference type="RefSeq" id="WP_091152009.1">
    <property type="nucleotide sequence ID" value="NZ_FNAI01000010.1"/>
</dbReference>
<sequence>MIDEQINYLKNIYDEENDRQKVAEGKCAQIVSNSGIFLTLIGLLITLLYNAQDAMAILFKIILVVVVTVIITLYLRSMWAALEGLNPLSYRYSRANPTTVHEFSKVEDFKEQIVKDYLISIDTNQALNSEKLSRLAQARKTFVVGVYLTGALTFGLIVYLSFFYIKTESKPQKIELVSPIYHTELEKVSQELADIKKNLQRDTLRLKNGNKKEPSRHAH</sequence>
<organism evidence="2 3">
    <name type="scientific">Mucilaginibacter pineti</name>
    <dbReference type="NCBI Taxonomy" id="1391627"/>
    <lineage>
        <taxon>Bacteria</taxon>
        <taxon>Pseudomonadati</taxon>
        <taxon>Bacteroidota</taxon>
        <taxon>Sphingobacteriia</taxon>
        <taxon>Sphingobacteriales</taxon>
        <taxon>Sphingobacteriaceae</taxon>
        <taxon>Mucilaginibacter</taxon>
    </lineage>
</organism>
<name>A0A1G7GFW2_9SPHI</name>
<feature type="transmembrane region" description="Helical" evidence="1">
    <location>
        <begin position="141"/>
        <end position="165"/>
    </location>
</feature>
<feature type="transmembrane region" description="Helical" evidence="1">
    <location>
        <begin position="30"/>
        <end position="49"/>
    </location>
</feature>
<evidence type="ECO:0000313" key="3">
    <source>
        <dbReference type="Proteomes" id="UP000199072"/>
    </source>
</evidence>